<dbReference type="Proteomes" id="UP000289152">
    <property type="component" value="Unassembled WGS sequence"/>
</dbReference>
<feature type="region of interest" description="Disordered" evidence="1">
    <location>
        <begin position="635"/>
        <end position="686"/>
    </location>
</feature>
<comment type="caution">
    <text evidence="2">The sequence shown here is derived from an EMBL/GenBank/DDBJ whole genome shotgun (WGS) entry which is preliminary data.</text>
</comment>
<organism evidence="2 3">
    <name type="scientific">Tremella mesenterica</name>
    <name type="common">Jelly fungus</name>
    <dbReference type="NCBI Taxonomy" id="5217"/>
    <lineage>
        <taxon>Eukaryota</taxon>
        <taxon>Fungi</taxon>
        <taxon>Dikarya</taxon>
        <taxon>Basidiomycota</taxon>
        <taxon>Agaricomycotina</taxon>
        <taxon>Tremellomycetes</taxon>
        <taxon>Tremellales</taxon>
        <taxon>Tremellaceae</taxon>
        <taxon>Tremella</taxon>
    </lineage>
</organism>
<gene>
    <name evidence="2" type="ORF">M231_06461</name>
</gene>
<dbReference type="VEuPathDB" id="FungiDB:TREMEDRAFT_64210"/>
<feature type="compositionally biased region" description="Polar residues" evidence="1">
    <location>
        <begin position="635"/>
        <end position="646"/>
    </location>
</feature>
<feature type="region of interest" description="Disordered" evidence="1">
    <location>
        <begin position="100"/>
        <end position="125"/>
    </location>
</feature>
<reference evidence="2 3" key="1">
    <citation type="submission" date="2016-06" db="EMBL/GenBank/DDBJ databases">
        <title>Evolution of pathogenesis and genome organization in the Tremellales.</title>
        <authorList>
            <person name="Cuomo C."/>
            <person name="Litvintseva A."/>
            <person name="Heitman J."/>
            <person name="Chen Y."/>
            <person name="Sun S."/>
            <person name="Springer D."/>
            <person name="Dromer F."/>
            <person name="Young S."/>
            <person name="Zeng Q."/>
            <person name="Chapman S."/>
            <person name="Gujja S."/>
            <person name="Saif S."/>
            <person name="Birren B."/>
        </authorList>
    </citation>
    <scope>NUCLEOTIDE SEQUENCE [LARGE SCALE GENOMIC DNA]</scope>
    <source>
        <strain evidence="2 3">ATCC 28783</strain>
    </source>
</reference>
<feature type="compositionally biased region" description="Basic residues" evidence="1">
    <location>
        <begin position="671"/>
        <end position="681"/>
    </location>
</feature>
<feature type="compositionally biased region" description="Polar residues" evidence="1">
    <location>
        <begin position="105"/>
        <end position="119"/>
    </location>
</feature>
<evidence type="ECO:0000256" key="1">
    <source>
        <dbReference type="SAM" id="MobiDB-lite"/>
    </source>
</evidence>
<dbReference type="AlphaFoldDB" id="A0A4Q1BBQ8"/>
<sequence>MSSTKHALEETLLELTRQLSFRLNLPQTPTDTTPLLSLDAYQFREDDKSREILKIVNEKTGIQISYEENIPRMSLDIKTDQLTPSLKSLEESCKSIFSSFPPLPSQSEHPQRQSSTLPTRSERVKESDIDNLQINQILTDASYRSLNQWTTDFNELKRCLVPIPPPGAQINSAISLLLELQRSKGEVLVDTWMGSYLPLARSLAERQGSWDAGLSQKSLEVLTETEVKRSQDWTVHIENTRRLKDNCERHNVDYERLRRVSGSSVGQLAGPLSEQDEKKALESLKKFLADEKGLLSVEDVTMTTKLEDLTIDENSKFGEQVEGNQSKVPLTERGFDIYQTRGKYQFILDVSNLDQSEKQLVLGLSKSTGIHLSSNLLTSQNRVNNIILINLDKDQFVPSLAQIQTAWKASLLDLAMHSATERVKKEDINLYVKMSEKTISIIEEKAFECCSYLYQIYSSQLQPTVGHNVKSVEDNTFKGIIGIGKEGKKSTEKDIKDLTTLKMEKKNDSDPSKSILTQMVALKLVDMFVSLRETSQKMRMDLSETLRTLGRSVSTIIVNMTEIQTRLDGVNTQKNNKVASVKKTCEEYQLDFKTLKSLSLKELRQLTTQFSTITHQTDQDSLTILRNYLKPQITLPVSTNSPTPVTDPSLDSKGGTSSALGGEGVEEGGNKKRRKRPKKLKLPSWLKQESSSRPLLDKVSGIITSIEFVSDHPGLGRLRRSRSFDSFDVADKENRDVYEMALKSIFEVNGEGGLEGEADINEGKGTENIDYVHETREGGIDEGDEKSHQQDEITTRLDKLVQIQETTRSNTRLADKKSQSEWLDNVLESKIPLTELMKTLDGWNSVARGQAVNQFETIREGRID</sequence>
<proteinExistence type="predicted"/>
<accession>A0A4Q1BBQ8</accession>
<evidence type="ECO:0000313" key="2">
    <source>
        <dbReference type="EMBL" id="RXK36258.1"/>
    </source>
</evidence>
<dbReference type="EMBL" id="SDIL01000103">
    <property type="protein sequence ID" value="RXK36258.1"/>
    <property type="molecule type" value="Genomic_DNA"/>
</dbReference>
<protein>
    <submittedName>
        <fullName evidence="2">Uncharacterized protein</fullName>
    </submittedName>
</protein>
<evidence type="ECO:0000313" key="3">
    <source>
        <dbReference type="Proteomes" id="UP000289152"/>
    </source>
</evidence>
<dbReference type="InParanoid" id="A0A4Q1BBQ8"/>
<keyword evidence="3" id="KW-1185">Reference proteome</keyword>
<name>A0A4Q1BBQ8_TREME</name>